<reference evidence="2 3" key="2">
    <citation type="submission" date="2018-06" db="EMBL/GenBank/DDBJ databases">
        <authorList>
            <person name="Zhirakovskaya E."/>
        </authorList>
    </citation>
    <scope>NUCLEOTIDE SEQUENCE [LARGE SCALE GENOMIC DNA]</scope>
    <source>
        <strain evidence="2 3">FBKL4.011</strain>
    </source>
</reference>
<dbReference type="InterPro" id="IPR053521">
    <property type="entry name" value="McjB-like"/>
</dbReference>
<reference evidence="2 3" key="1">
    <citation type="submission" date="2018-06" db="EMBL/GenBank/DDBJ databases">
        <title>Thermoflavimicrobium daqus sp. nov., a thermophilic microbe isolated from Moutai-flavour Daqu.</title>
        <authorList>
            <person name="Wang X."/>
            <person name="Zhou H."/>
        </authorList>
    </citation>
    <scope>NUCLEOTIDE SEQUENCE [LARGE SCALE GENOMIC DNA]</scope>
    <source>
        <strain evidence="2 3">FBKL4.011</strain>
    </source>
</reference>
<accession>A0A364K503</accession>
<dbReference type="InterPro" id="IPR038765">
    <property type="entry name" value="Papain-like_cys_pep_sf"/>
</dbReference>
<dbReference type="NCBIfam" id="NF033537">
    <property type="entry name" value="lasso_biosyn_B2"/>
    <property type="match status" value="1"/>
</dbReference>
<dbReference type="EMBL" id="QJKK01000004">
    <property type="protein sequence ID" value="RAL24464.1"/>
    <property type="molecule type" value="Genomic_DNA"/>
</dbReference>
<dbReference type="AlphaFoldDB" id="A0A364K503"/>
<dbReference type="RefSeq" id="WP_113658835.1">
    <property type="nucleotide sequence ID" value="NZ_KZ845666.1"/>
</dbReference>
<dbReference type="OrthoDB" id="2990143at2"/>
<evidence type="ECO:0000313" key="2">
    <source>
        <dbReference type="EMBL" id="RAL24464.1"/>
    </source>
</evidence>
<comment type="caution">
    <text evidence="2">The sequence shown here is derived from an EMBL/GenBank/DDBJ whole genome shotgun (WGS) entry which is preliminary data.</text>
</comment>
<name>A0A364K503_9BACL</name>
<organism evidence="2 3">
    <name type="scientific">Thermoflavimicrobium daqui</name>
    <dbReference type="NCBI Taxonomy" id="2137476"/>
    <lineage>
        <taxon>Bacteria</taxon>
        <taxon>Bacillati</taxon>
        <taxon>Bacillota</taxon>
        <taxon>Bacilli</taxon>
        <taxon>Bacillales</taxon>
        <taxon>Thermoactinomycetaceae</taxon>
        <taxon>Thermoflavimicrobium</taxon>
    </lineage>
</organism>
<evidence type="ECO:0000313" key="3">
    <source>
        <dbReference type="Proteomes" id="UP000251213"/>
    </source>
</evidence>
<dbReference type="InterPro" id="IPR032708">
    <property type="entry name" value="McjB_C"/>
</dbReference>
<keyword evidence="3" id="KW-1185">Reference proteome</keyword>
<evidence type="ECO:0000259" key="1">
    <source>
        <dbReference type="Pfam" id="PF13471"/>
    </source>
</evidence>
<dbReference type="Proteomes" id="UP000251213">
    <property type="component" value="Unassembled WGS sequence"/>
</dbReference>
<sequence length="165" mass="18999">MDLYQSMITGTSQRVDVPDLNFLQLIVIVKSVLKAIYLYKKENPLDILQYFPLRSTNIKETPQIVYLFARKVSVFSQVLINIFRRESLCLERSIITCAALRSVGIEAQVIIGSRASANSSTNYLYHSWIEVLNKPINDVDGVKQYFNEIHRFPMEVNNEKSESSF</sequence>
<dbReference type="Pfam" id="PF13471">
    <property type="entry name" value="Transglut_core3"/>
    <property type="match status" value="1"/>
</dbReference>
<proteinExistence type="predicted"/>
<protein>
    <submittedName>
        <fullName evidence="2">Lasso peptide biosynthesis B2 protein</fullName>
    </submittedName>
</protein>
<dbReference type="SUPFAM" id="SSF54001">
    <property type="entry name" value="Cysteine proteinases"/>
    <property type="match status" value="1"/>
</dbReference>
<feature type="domain" description="Microcin J25-processing protein McjB C-terminal" evidence="1">
    <location>
        <begin position="81"/>
        <end position="149"/>
    </location>
</feature>
<gene>
    <name evidence="2" type="ORF">DL897_09095</name>
</gene>